<protein>
    <submittedName>
        <fullName evidence="2">Uncharacterized protein</fullName>
    </submittedName>
</protein>
<name>A0A2S0VTH4_9ALTE</name>
<dbReference type="EMBL" id="CP026604">
    <property type="protein sequence ID" value="AWB67514.1"/>
    <property type="molecule type" value="Genomic_DNA"/>
</dbReference>
<dbReference type="AlphaFoldDB" id="A0A2S0VTH4"/>
<feature type="compositionally biased region" description="Basic and acidic residues" evidence="1">
    <location>
        <begin position="85"/>
        <end position="101"/>
    </location>
</feature>
<evidence type="ECO:0000313" key="3">
    <source>
        <dbReference type="Proteomes" id="UP000244441"/>
    </source>
</evidence>
<gene>
    <name evidence="2" type="ORF">C2869_14165</name>
</gene>
<keyword evidence="3" id="KW-1185">Reference proteome</keyword>
<dbReference type="Proteomes" id="UP000244441">
    <property type="component" value="Chromosome"/>
</dbReference>
<dbReference type="RefSeq" id="WP_108603561.1">
    <property type="nucleotide sequence ID" value="NZ_CP026604.1"/>
</dbReference>
<accession>A0A2S0VTH4</accession>
<proteinExistence type="predicted"/>
<dbReference type="OrthoDB" id="6398352at2"/>
<sequence>MNAHQFLARLQQGYDFNTTHRIFSQSGFSSCWKQWLTLELASVLASDSNIEQLETDVFYPAPNERQQALEQAQEKSQTKTQKKPQISDKKSPEANEKNNEKAIDKTFVETGFLRVQNGGDVSVTTRKTSASRCDFAFKQKEQSYFFELRCSHTDTYTKQKDLNKCLADIERINALKAANPELEIACLFAIYGVLTPQDTKALSLLDNNQFCSYALDPNLTGSSSISRLAHVKHSGKPRLILGMYSA</sequence>
<feature type="region of interest" description="Disordered" evidence="1">
    <location>
        <begin position="66"/>
        <end position="101"/>
    </location>
</feature>
<organism evidence="2 3">
    <name type="scientific">Saccharobesus litoralis</name>
    <dbReference type="NCBI Taxonomy" id="2172099"/>
    <lineage>
        <taxon>Bacteria</taxon>
        <taxon>Pseudomonadati</taxon>
        <taxon>Pseudomonadota</taxon>
        <taxon>Gammaproteobacteria</taxon>
        <taxon>Alteromonadales</taxon>
        <taxon>Alteromonadaceae</taxon>
        <taxon>Saccharobesus</taxon>
    </lineage>
</organism>
<evidence type="ECO:0000256" key="1">
    <source>
        <dbReference type="SAM" id="MobiDB-lite"/>
    </source>
</evidence>
<dbReference type="KEGG" id="cate:C2869_14165"/>
<evidence type="ECO:0000313" key="2">
    <source>
        <dbReference type="EMBL" id="AWB67514.1"/>
    </source>
</evidence>
<reference evidence="2 3" key="1">
    <citation type="submission" date="2018-01" db="EMBL/GenBank/DDBJ databases">
        <title>Genome sequence of a Cantenovulum-like bacteria.</title>
        <authorList>
            <person name="Tan W.R."/>
            <person name="Lau N.-S."/>
            <person name="Go F."/>
            <person name="Amirul A.-A.A."/>
        </authorList>
    </citation>
    <scope>NUCLEOTIDE SEQUENCE [LARGE SCALE GENOMIC DNA]</scope>
    <source>
        <strain evidence="2 3">CCB-QB4</strain>
    </source>
</reference>